<dbReference type="Gene3D" id="2.30.110.10">
    <property type="entry name" value="Electron Transport, Fmn-binding Protein, Chain A"/>
    <property type="match status" value="1"/>
</dbReference>
<dbReference type="InterPro" id="IPR012349">
    <property type="entry name" value="Split_barrel_FMN-bd"/>
</dbReference>
<dbReference type="Proteomes" id="UP000295132">
    <property type="component" value="Unassembled WGS sequence"/>
</dbReference>
<organism evidence="2 3">
    <name type="scientific">Bacillus salipaludis</name>
    <dbReference type="NCBI Taxonomy" id="2547811"/>
    <lineage>
        <taxon>Bacteria</taxon>
        <taxon>Bacillati</taxon>
        <taxon>Bacillota</taxon>
        <taxon>Bacilli</taxon>
        <taxon>Bacillales</taxon>
        <taxon>Bacillaceae</taxon>
        <taxon>Bacillus</taxon>
    </lineage>
</organism>
<name>A0A4R5VK91_9BACI</name>
<sequence>MHYSPKKGQHHGLPYDPFKSSAIPRPIGWLSTQSKDGIDNLAPYSQYQNLTWDPPMVMFAANQSIYGGRKDTVRNAEETGWFVWNMATWDLREAVNISAKASSADFDEFEAAGVTKKSCIEAPGFRVAESPVQFECEYVQTIRIPTGNEVSTVDIVIGRVAHVHIADDIILPSGKLDILKIKPIARLGYYDYTVVNEIFEMKAPAASKEELAGLEGRNV</sequence>
<dbReference type="PANTHER" id="PTHR43812">
    <property type="entry name" value="BLR2425 PROTEIN"/>
    <property type="match status" value="1"/>
</dbReference>
<gene>
    <name evidence="2" type="ORF">E2K98_24660</name>
</gene>
<dbReference type="Pfam" id="PF01613">
    <property type="entry name" value="Flavin_Reduct"/>
    <property type="match status" value="1"/>
</dbReference>
<protein>
    <submittedName>
        <fullName evidence="2">Flavin reductase family protein</fullName>
    </submittedName>
</protein>
<accession>A0A4R5VK91</accession>
<proteinExistence type="predicted"/>
<reference evidence="2 3" key="1">
    <citation type="submission" date="2019-03" db="EMBL/GenBank/DDBJ databases">
        <title>Bacillus niacini sp. nov. a Nicotinate-Metabolizing Mesophile Isolated from Soil.</title>
        <authorList>
            <person name="Zhang G."/>
        </authorList>
    </citation>
    <scope>NUCLEOTIDE SEQUENCE [LARGE SCALE GENOMIC DNA]</scope>
    <source>
        <strain evidence="2 3">WN066</strain>
    </source>
</reference>
<dbReference type="RefSeq" id="WP_133338911.1">
    <property type="nucleotide sequence ID" value="NZ_SMYO01000017.1"/>
</dbReference>
<dbReference type="SMART" id="SM00903">
    <property type="entry name" value="Flavin_Reduct"/>
    <property type="match status" value="1"/>
</dbReference>
<dbReference type="InterPro" id="IPR002563">
    <property type="entry name" value="Flavin_Rdtase-like_dom"/>
</dbReference>
<evidence type="ECO:0000259" key="1">
    <source>
        <dbReference type="SMART" id="SM00903"/>
    </source>
</evidence>
<dbReference type="PANTHER" id="PTHR43812:SF2">
    <property type="entry name" value="FLAVIN REDUCTASE LIKE DOMAIN-CONTAINING PROTEIN"/>
    <property type="match status" value="1"/>
</dbReference>
<feature type="domain" description="Flavin reductase like" evidence="1">
    <location>
        <begin position="20"/>
        <end position="177"/>
    </location>
</feature>
<dbReference type="EMBL" id="SMYO01000017">
    <property type="protein sequence ID" value="TDK58112.1"/>
    <property type="molecule type" value="Genomic_DNA"/>
</dbReference>
<comment type="caution">
    <text evidence="2">The sequence shown here is derived from an EMBL/GenBank/DDBJ whole genome shotgun (WGS) entry which is preliminary data.</text>
</comment>
<dbReference type="GO" id="GO:0016646">
    <property type="term" value="F:oxidoreductase activity, acting on the CH-NH group of donors, NAD or NADP as acceptor"/>
    <property type="evidence" value="ECO:0007669"/>
    <property type="project" value="UniProtKB-ARBA"/>
</dbReference>
<dbReference type="GO" id="GO:0010181">
    <property type="term" value="F:FMN binding"/>
    <property type="evidence" value="ECO:0007669"/>
    <property type="project" value="InterPro"/>
</dbReference>
<evidence type="ECO:0000313" key="2">
    <source>
        <dbReference type="EMBL" id="TDK58112.1"/>
    </source>
</evidence>
<dbReference type="SUPFAM" id="SSF50475">
    <property type="entry name" value="FMN-binding split barrel"/>
    <property type="match status" value="1"/>
</dbReference>
<dbReference type="AlphaFoldDB" id="A0A4R5VK91"/>
<evidence type="ECO:0000313" key="3">
    <source>
        <dbReference type="Proteomes" id="UP000295132"/>
    </source>
</evidence>